<evidence type="ECO:0000313" key="2">
    <source>
        <dbReference type="EMBL" id="MCC8392742.1"/>
    </source>
</evidence>
<sequence length="163" mass="16184">MSVYVLALLIGIVAGLRAMTAPAAVSWAARLGWLPLQGTSLAFFGFAATPYIFTLLALLELITDQLPETPSRKVPLQFGARIVLGALSGAAISGVHGGLAGGSLVGVLGAVVGAVGAVLGTLGGAKARAALANMFGRDAPAALIEDVVAIVGAALIVVSLHGF</sequence>
<keyword evidence="1" id="KW-1133">Transmembrane helix</keyword>
<dbReference type="Proteomes" id="UP001431019">
    <property type="component" value="Unassembled WGS sequence"/>
</dbReference>
<evidence type="ECO:0000313" key="3">
    <source>
        <dbReference type="Proteomes" id="UP001431019"/>
    </source>
</evidence>
<proteinExistence type="predicted"/>
<reference evidence="2 3" key="1">
    <citation type="submission" date="2021-11" db="EMBL/GenBank/DDBJ databases">
        <authorList>
            <person name="Oh E.-T."/>
            <person name="Kim S.-B."/>
        </authorList>
    </citation>
    <scope>NUCLEOTIDE SEQUENCE [LARGE SCALE GENOMIC DNA]</scope>
    <source>
        <strain evidence="2 3">MMS20-SJTR3</strain>
    </source>
</reference>
<gene>
    <name evidence="2" type="ORF">LJ656_09090</name>
</gene>
<feature type="transmembrane region" description="Helical" evidence="1">
    <location>
        <begin position="143"/>
        <end position="162"/>
    </location>
</feature>
<feature type="transmembrane region" description="Helical" evidence="1">
    <location>
        <begin position="99"/>
        <end position="122"/>
    </location>
</feature>
<keyword evidence="1" id="KW-0472">Membrane</keyword>
<comment type="caution">
    <text evidence="2">The sequence shown here is derived from an EMBL/GenBank/DDBJ whole genome shotgun (WGS) entry which is preliminary data.</text>
</comment>
<evidence type="ECO:0000256" key="1">
    <source>
        <dbReference type="SAM" id="Phobius"/>
    </source>
</evidence>
<accession>A0ABS8JSC6</accession>
<keyword evidence="3" id="KW-1185">Reference proteome</keyword>
<organism evidence="2 3">
    <name type="scientific">Paraburkholderia sejongensis</name>
    <dbReference type="NCBI Taxonomy" id="2886946"/>
    <lineage>
        <taxon>Bacteria</taxon>
        <taxon>Pseudomonadati</taxon>
        <taxon>Pseudomonadota</taxon>
        <taxon>Betaproteobacteria</taxon>
        <taxon>Burkholderiales</taxon>
        <taxon>Burkholderiaceae</taxon>
        <taxon>Paraburkholderia</taxon>
    </lineage>
</organism>
<feature type="transmembrane region" description="Helical" evidence="1">
    <location>
        <begin position="74"/>
        <end position="93"/>
    </location>
</feature>
<feature type="transmembrane region" description="Helical" evidence="1">
    <location>
        <begin position="38"/>
        <end position="62"/>
    </location>
</feature>
<name>A0ABS8JSC6_9BURK</name>
<keyword evidence="1" id="KW-0812">Transmembrane</keyword>
<dbReference type="RefSeq" id="WP_230508958.1">
    <property type="nucleotide sequence ID" value="NZ_JAJITD010000004.1"/>
</dbReference>
<dbReference type="EMBL" id="JAJITD010000004">
    <property type="protein sequence ID" value="MCC8392742.1"/>
    <property type="molecule type" value="Genomic_DNA"/>
</dbReference>
<protein>
    <submittedName>
        <fullName evidence="2">DUF4126 domain-containing protein</fullName>
    </submittedName>
</protein>